<keyword evidence="2 5" id="KW-0805">Transcription regulation</keyword>
<dbReference type="PANTHER" id="PTHR12081">
    <property type="entry name" value="TRANSCRIPTION FACTOR E2F"/>
    <property type="match status" value="1"/>
</dbReference>
<feature type="compositionally biased region" description="Acidic residues" evidence="6">
    <location>
        <begin position="57"/>
        <end position="66"/>
    </location>
</feature>
<dbReference type="FunFam" id="1.10.10.10:FF:000629">
    <property type="entry name" value="Transcription factor E2F/dimerization partner"/>
    <property type="match status" value="1"/>
</dbReference>
<dbReference type="PANTHER" id="PTHR12081:SF7">
    <property type="entry name" value="TRANSCRIPTION FACTOR EFL-3"/>
    <property type="match status" value="1"/>
</dbReference>
<feature type="compositionally biased region" description="Polar residues" evidence="6">
    <location>
        <begin position="433"/>
        <end position="442"/>
    </location>
</feature>
<reference evidence="9" key="2">
    <citation type="submission" date="2020-10" db="UniProtKB">
        <authorList>
            <consortium name="WormBaseParasite"/>
        </authorList>
    </citation>
    <scope>IDENTIFICATION</scope>
</reference>
<proteinExistence type="inferred from homology"/>
<dbReference type="SMART" id="SM01372">
    <property type="entry name" value="E2F_TDP"/>
    <property type="match status" value="2"/>
</dbReference>
<dbReference type="Proteomes" id="UP000492821">
    <property type="component" value="Unassembled WGS sequence"/>
</dbReference>
<evidence type="ECO:0000256" key="6">
    <source>
        <dbReference type="SAM" id="MobiDB-lite"/>
    </source>
</evidence>
<dbReference type="WBParaSite" id="Pan_g20090.t1">
    <property type="protein sequence ID" value="Pan_g20090.t1"/>
    <property type="gene ID" value="Pan_g20090"/>
</dbReference>
<reference evidence="8" key="1">
    <citation type="journal article" date="2013" name="Genetics">
        <title>The draft genome and transcriptome of Panagrellus redivivus are shaped by the harsh demands of a free-living lifestyle.</title>
        <authorList>
            <person name="Srinivasan J."/>
            <person name="Dillman A.R."/>
            <person name="Macchietto M.G."/>
            <person name="Heikkinen L."/>
            <person name="Lakso M."/>
            <person name="Fracchia K.M."/>
            <person name="Antoshechkin I."/>
            <person name="Mortazavi A."/>
            <person name="Wong G."/>
            <person name="Sternberg P.W."/>
        </authorList>
    </citation>
    <scope>NUCLEOTIDE SEQUENCE [LARGE SCALE GENOMIC DNA]</scope>
    <source>
        <strain evidence="8">MT8872</strain>
    </source>
</reference>
<evidence type="ECO:0000313" key="9">
    <source>
        <dbReference type="WBParaSite" id="Pan_g20090.t1"/>
    </source>
</evidence>
<keyword evidence="4 5" id="KW-0804">Transcription</keyword>
<comment type="subcellular location">
    <subcellularLocation>
        <location evidence="5">Nucleus</location>
    </subcellularLocation>
</comment>
<dbReference type="SUPFAM" id="SSF46785">
    <property type="entry name" value="Winged helix' DNA-binding domain"/>
    <property type="match status" value="2"/>
</dbReference>
<name>A0A7E4VGV1_PANRE</name>
<evidence type="ECO:0000259" key="7">
    <source>
        <dbReference type="SMART" id="SM01372"/>
    </source>
</evidence>
<comment type="similarity">
    <text evidence="1 5">Belongs to the E2F/DP family.</text>
</comment>
<protein>
    <submittedName>
        <fullName evidence="9">E2F_TDP domain-containing protein</fullName>
    </submittedName>
</protein>
<dbReference type="Gene3D" id="1.10.10.10">
    <property type="entry name" value="Winged helix-like DNA-binding domain superfamily/Winged helix DNA-binding domain"/>
    <property type="match status" value="2"/>
</dbReference>
<dbReference type="InterPro" id="IPR003316">
    <property type="entry name" value="E2F_WHTH_DNA-bd_dom"/>
</dbReference>
<feature type="domain" description="E2F/DP family winged-helix DNA-binding" evidence="7">
    <location>
        <begin position="77"/>
        <end position="144"/>
    </location>
</feature>
<evidence type="ECO:0000256" key="2">
    <source>
        <dbReference type="ARBA" id="ARBA00023015"/>
    </source>
</evidence>
<accession>A0A7E4VGV1</accession>
<dbReference type="Pfam" id="PF02319">
    <property type="entry name" value="WHD_E2F_TDP"/>
    <property type="match status" value="2"/>
</dbReference>
<dbReference type="InterPro" id="IPR015633">
    <property type="entry name" value="E2F"/>
</dbReference>
<sequence length="553" mass="60372">MINGDENSKSSIPEDDSGIQIGTPKSLSQDSAISVATSTASTDFKQININLKRSPAPEDDEDDTDLDASGSSEPVSRKEKSLGKLCKRFLLTMDEESSAGHDVHLESVARNMSVEKRRIYDIVNVMEALEAMRKTNKSYYKWNGLERLPCLMHQLAKEALVEKLPAKILQVEQAMCSFTEIGTMSQNSETVGSLVGESANATTLSQNDSFKSNSGRDRNGKNSLAQLCRRFLMVLLCNPKDKRRVSLDVASTVLIKDPESEGFDPPSRSRCRRLYDIANVLVAMNLIKKVHYLFGTKKIPLFVYCGPEPEENPAAAAVSMKAFLAANGMTEAEVAALRPPAAKLRRVSSDVIPKKTVAASSAGPSSSSTSTLQRSVTLSELNKPKSFSSDPVQALADFALKNKCPVVKVENDENDKENAAPSKPLPAPKLEYDSSSENTTEFHQPIPRPIQRQPLGALNTSYLTGLAWPGFSSNIFAGSPYLQLLNAAQQQQQQQQNSFLKPENKLYQPLSGLPPMSLPSLAPSAPPSESANMSDLAKAAFYLQNFCNSQPKY</sequence>
<evidence type="ECO:0000256" key="4">
    <source>
        <dbReference type="ARBA" id="ARBA00023163"/>
    </source>
</evidence>
<dbReference type="GO" id="GO:0000978">
    <property type="term" value="F:RNA polymerase II cis-regulatory region sequence-specific DNA binding"/>
    <property type="evidence" value="ECO:0007669"/>
    <property type="project" value="InterPro"/>
</dbReference>
<keyword evidence="5" id="KW-0539">Nucleus</keyword>
<evidence type="ECO:0000256" key="1">
    <source>
        <dbReference type="ARBA" id="ARBA00010940"/>
    </source>
</evidence>
<evidence type="ECO:0000256" key="3">
    <source>
        <dbReference type="ARBA" id="ARBA00023125"/>
    </source>
</evidence>
<evidence type="ECO:0000313" key="8">
    <source>
        <dbReference type="Proteomes" id="UP000492821"/>
    </source>
</evidence>
<feature type="region of interest" description="Disordered" evidence="6">
    <location>
        <begin position="510"/>
        <end position="531"/>
    </location>
</feature>
<feature type="domain" description="E2F/DP family winged-helix DNA-binding" evidence="7">
    <location>
        <begin position="219"/>
        <end position="306"/>
    </location>
</feature>
<evidence type="ECO:0000256" key="5">
    <source>
        <dbReference type="RuleBase" id="RU003796"/>
    </source>
</evidence>
<feature type="region of interest" description="Disordered" evidence="6">
    <location>
        <begin position="410"/>
        <end position="451"/>
    </location>
</feature>
<feature type="region of interest" description="Disordered" evidence="6">
    <location>
        <begin position="1"/>
        <end position="79"/>
    </location>
</feature>
<organism evidence="8 9">
    <name type="scientific">Panagrellus redivivus</name>
    <name type="common">Microworm</name>
    <dbReference type="NCBI Taxonomy" id="6233"/>
    <lineage>
        <taxon>Eukaryota</taxon>
        <taxon>Metazoa</taxon>
        <taxon>Ecdysozoa</taxon>
        <taxon>Nematoda</taxon>
        <taxon>Chromadorea</taxon>
        <taxon>Rhabditida</taxon>
        <taxon>Tylenchina</taxon>
        <taxon>Panagrolaimomorpha</taxon>
        <taxon>Panagrolaimoidea</taxon>
        <taxon>Panagrolaimidae</taxon>
        <taxon>Panagrellus</taxon>
    </lineage>
</organism>
<dbReference type="InterPro" id="IPR036388">
    <property type="entry name" value="WH-like_DNA-bd_sf"/>
</dbReference>
<dbReference type="FunFam" id="1.10.10.10:FF:000832">
    <property type="entry name" value="E2F-like (Mammalian transcription factor)"/>
    <property type="match status" value="1"/>
</dbReference>
<dbReference type="GO" id="GO:0000981">
    <property type="term" value="F:DNA-binding transcription factor activity, RNA polymerase II-specific"/>
    <property type="evidence" value="ECO:0007669"/>
    <property type="project" value="TreeGrafter"/>
</dbReference>
<keyword evidence="8" id="KW-1185">Reference proteome</keyword>
<dbReference type="InterPro" id="IPR036390">
    <property type="entry name" value="WH_DNA-bd_sf"/>
</dbReference>
<dbReference type="AlphaFoldDB" id="A0A7E4VGV1"/>
<dbReference type="GO" id="GO:0090575">
    <property type="term" value="C:RNA polymerase II transcription regulator complex"/>
    <property type="evidence" value="ECO:0007669"/>
    <property type="project" value="TreeGrafter"/>
</dbReference>
<feature type="compositionally biased region" description="Low complexity" evidence="6">
    <location>
        <begin position="31"/>
        <end position="42"/>
    </location>
</feature>
<keyword evidence="3 5" id="KW-0238">DNA-binding</keyword>